<evidence type="ECO:0000313" key="3">
    <source>
        <dbReference type="EMBL" id="OTF72132.1"/>
    </source>
</evidence>
<keyword evidence="4" id="KW-1185">Reference proteome</keyword>
<dbReference type="Proteomes" id="UP000194236">
    <property type="component" value="Unassembled WGS sequence"/>
</dbReference>
<dbReference type="PROSITE" id="PS00639">
    <property type="entry name" value="THIOL_PROTEASE_HIS"/>
    <property type="match status" value="1"/>
</dbReference>
<dbReference type="Gene3D" id="3.90.70.10">
    <property type="entry name" value="Cysteine proteinases"/>
    <property type="match status" value="1"/>
</dbReference>
<name>A0A1Y3AUH5_EURMA</name>
<evidence type="ECO:0000256" key="1">
    <source>
        <dbReference type="ARBA" id="ARBA00008455"/>
    </source>
</evidence>
<protein>
    <recommendedName>
        <fullName evidence="2">Peptidase C1A papain C-terminal domain-containing protein</fullName>
    </recommendedName>
</protein>
<feature type="domain" description="Peptidase C1A papain C-terminal" evidence="2">
    <location>
        <begin position="8"/>
        <end position="74"/>
    </location>
</feature>
<dbReference type="GO" id="GO:0006508">
    <property type="term" value="P:proteolysis"/>
    <property type="evidence" value="ECO:0007669"/>
    <property type="project" value="InterPro"/>
</dbReference>
<sequence>MNADDLASMKNLKKGIYKNKKCDKKTNHAVVIVGWDEKSWIVKNSWGTGWGDKGFFRMKRGENLCGINTYVIFPL</sequence>
<dbReference type="Pfam" id="PF00112">
    <property type="entry name" value="Peptidase_C1"/>
    <property type="match status" value="1"/>
</dbReference>
<dbReference type="SUPFAM" id="SSF54001">
    <property type="entry name" value="Cysteine proteinases"/>
    <property type="match status" value="1"/>
</dbReference>
<dbReference type="InterPro" id="IPR000668">
    <property type="entry name" value="Peptidase_C1A_C"/>
</dbReference>
<evidence type="ECO:0000259" key="2">
    <source>
        <dbReference type="Pfam" id="PF00112"/>
    </source>
</evidence>
<dbReference type="OrthoDB" id="6419041at2759"/>
<evidence type="ECO:0000313" key="4">
    <source>
        <dbReference type="Proteomes" id="UP000194236"/>
    </source>
</evidence>
<reference evidence="3 4" key="1">
    <citation type="submission" date="2017-03" db="EMBL/GenBank/DDBJ databases">
        <title>Genome Survey of Euroglyphus maynei.</title>
        <authorList>
            <person name="Arlian L.G."/>
            <person name="Morgan M.S."/>
            <person name="Rider S.D."/>
        </authorList>
    </citation>
    <scope>NUCLEOTIDE SEQUENCE [LARGE SCALE GENOMIC DNA]</scope>
    <source>
        <strain evidence="3">Arlian Lab</strain>
        <tissue evidence="3">Whole body</tissue>
    </source>
</reference>
<gene>
    <name evidence="3" type="ORF">BLA29_014704</name>
</gene>
<comment type="similarity">
    <text evidence="1">Belongs to the peptidase C1 family.</text>
</comment>
<comment type="caution">
    <text evidence="3">The sequence shown here is derived from an EMBL/GenBank/DDBJ whole genome shotgun (WGS) entry which is preliminary data.</text>
</comment>
<dbReference type="PANTHER" id="PTHR12411">
    <property type="entry name" value="CYSTEINE PROTEASE FAMILY C1-RELATED"/>
    <property type="match status" value="1"/>
</dbReference>
<dbReference type="InterPro" id="IPR038765">
    <property type="entry name" value="Papain-like_cys_pep_sf"/>
</dbReference>
<dbReference type="InterPro" id="IPR025660">
    <property type="entry name" value="Pept_his_AS"/>
</dbReference>
<dbReference type="InterPro" id="IPR013128">
    <property type="entry name" value="Peptidase_C1A"/>
</dbReference>
<dbReference type="EMBL" id="MUJZ01057744">
    <property type="protein sequence ID" value="OTF72132.1"/>
    <property type="molecule type" value="Genomic_DNA"/>
</dbReference>
<proteinExistence type="inferred from homology"/>
<dbReference type="AlphaFoldDB" id="A0A1Y3AUH5"/>
<accession>A0A1Y3AUH5</accession>
<dbReference type="GO" id="GO:0008234">
    <property type="term" value="F:cysteine-type peptidase activity"/>
    <property type="evidence" value="ECO:0007669"/>
    <property type="project" value="InterPro"/>
</dbReference>
<feature type="non-terminal residue" evidence="3">
    <location>
        <position position="75"/>
    </location>
</feature>
<organism evidence="3 4">
    <name type="scientific">Euroglyphus maynei</name>
    <name type="common">Mayne's house dust mite</name>
    <dbReference type="NCBI Taxonomy" id="6958"/>
    <lineage>
        <taxon>Eukaryota</taxon>
        <taxon>Metazoa</taxon>
        <taxon>Ecdysozoa</taxon>
        <taxon>Arthropoda</taxon>
        <taxon>Chelicerata</taxon>
        <taxon>Arachnida</taxon>
        <taxon>Acari</taxon>
        <taxon>Acariformes</taxon>
        <taxon>Sarcoptiformes</taxon>
        <taxon>Astigmata</taxon>
        <taxon>Psoroptidia</taxon>
        <taxon>Analgoidea</taxon>
        <taxon>Pyroglyphidae</taxon>
        <taxon>Pyroglyphinae</taxon>
        <taxon>Euroglyphus</taxon>
    </lineage>
</organism>